<sequence length="302" mass="33324">MGDSQKCVVDELFGFQHPYSFCVKPSDKMVETSKFNKGGWTLDNTARVFGGMFNYVDYLVADPQIGTSEECLYYGKGVIGNKYVLKTNIQCTPVDSLGNIIAVSGETPYLHKYINNITDGSSFLTGGQSNAHLTGVIPSAFYSATKLGYNVTDLVTSFTGKVKPYCMKASVKCHLIDYSGEGVRGPRNYSGNSPDVYLGLDDLRRLKPDNFSNGAITIPTTISGDSVDSFDNIYPSVNDVILKQNIDKVQNVSEFDKILNSVNIDKALDSINFEDELLVKLYYVGFSILLILIILKLVLKRK</sequence>
<evidence type="ECO:0000256" key="1">
    <source>
        <dbReference type="SAM" id="Phobius"/>
    </source>
</evidence>
<proteinExistence type="predicted"/>
<organism evidence="2">
    <name type="scientific">viral metagenome</name>
    <dbReference type="NCBI Taxonomy" id="1070528"/>
    <lineage>
        <taxon>unclassified sequences</taxon>
        <taxon>metagenomes</taxon>
        <taxon>organismal metagenomes</taxon>
    </lineage>
</organism>
<keyword evidence="1" id="KW-1133">Transmembrane helix</keyword>
<dbReference type="EMBL" id="MN739865">
    <property type="protein sequence ID" value="QHT75258.1"/>
    <property type="molecule type" value="Genomic_DNA"/>
</dbReference>
<feature type="transmembrane region" description="Helical" evidence="1">
    <location>
        <begin position="281"/>
        <end position="299"/>
    </location>
</feature>
<keyword evidence="1" id="KW-0472">Membrane</keyword>
<name>A0A6C0H3Z1_9ZZZZ</name>
<accession>A0A6C0H3Z1</accession>
<evidence type="ECO:0000313" key="2">
    <source>
        <dbReference type="EMBL" id="QHT75258.1"/>
    </source>
</evidence>
<reference evidence="2" key="1">
    <citation type="journal article" date="2020" name="Nature">
        <title>Giant virus diversity and host interactions through global metagenomics.</title>
        <authorList>
            <person name="Schulz F."/>
            <person name="Roux S."/>
            <person name="Paez-Espino D."/>
            <person name="Jungbluth S."/>
            <person name="Walsh D.A."/>
            <person name="Denef V.J."/>
            <person name="McMahon K.D."/>
            <person name="Konstantinidis K.T."/>
            <person name="Eloe-Fadrosh E.A."/>
            <person name="Kyrpides N.C."/>
            <person name="Woyke T."/>
        </authorList>
    </citation>
    <scope>NUCLEOTIDE SEQUENCE</scope>
    <source>
        <strain evidence="2">GVMAG-M-3300023179-63</strain>
    </source>
</reference>
<dbReference type="AlphaFoldDB" id="A0A6C0H3Z1"/>
<keyword evidence="1" id="KW-0812">Transmembrane</keyword>
<protein>
    <submittedName>
        <fullName evidence="2">Uncharacterized protein</fullName>
    </submittedName>
</protein>